<evidence type="ECO:0000313" key="1">
    <source>
        <dbReference type="EMBL" id="KAJ7747041.1"/>
    </source>
</evidence>
<organism evidence="1 2">
    <name type="scientific">Mycena metata</name>
    <dbReference type="NCBI Taxonomy" id="1033252"/>
    <lineage>
        <taxon>Eukaryota</taxon>
        <taxon>Fungi</taxon>
        <taxon>Dikarya</taxon>
        <taxon>Basidiomycota</taxon>
        <taxon>Agaricomycotina</taxon>
        <taxon>Agaricomycetes</taxon>
        <taxon>Agaricomycetidae</taxon>
        <taxon>Agaricales</taxon>
        <taxon>Marasmiineae</taxon>
        <taxon>Mycenaceae</taxon>
        <taxon>Mycena</taxon>
    </lineage>
</organism>
<dbReference type="Proteomes" id="UP001215598">
    <property type="component" value="Unassembled WGS sequence"/>
</dbReference>
<name>A0AAD7INA4_9AGAR</name>
<sequence>MASDMNGRWVHMQLLSHGSGGDCEKTKRDRYRVYQENTIYPIGKSHRKKGNFGPAELVPETSRLGHKENVAEFVSETIRFSLARTLPKPIESATFSAALKLFGTGFGQDETNAFGPAENRVSAEVESNAFSLAETILQLSGRLAAAQRHRRYHSAAGTFLFRKF</sequence>
<protein>
    <submittedName>
        <fullName evidence="1">Uncharacterized protein</fullName>
    </submittedName>
</protein>
<reference evidence="1" key="1">
    <citation type="submission" date="2023-03" db="EMBL/GenBank/DDBJ databases">
        <title>Massive genome expansion in bonnet fungi (Mycena s.s.) driven by repeated elements and novel gene families across ecological guilds.</title>
        <authorList>
            <consortium name="Lawrence Berkeley National Laboratory"/>
            <person name="Harder C.B."/>
            <person name="Miyauchi S."/>
            <person name="Viragh M."/>
            <person name="Kuo A."/>
            <person name="Thoen E."/>
            <person name="Andreopoulos B."/>
            <person name="Lu D."/>
            <person name="Skrede I."/>
            <person name="Drula E."/>
            <person name="Henrissat B."/>
            <person name="Morin E."/>
            <person name="Kohler A."/>
            <person name="Barry K."/>
            <person name="LaButti K."/>
            <person name="Morin E."/>
            <person name="Salamov A."/>
            <person name="Lipzen A."/>
            <person name="Mereny Z."/>
            <person name="Hegedus B."/>
            <person name="Baldrian P."/>
            <person name="Stursova M."/>
            <person name="Weitz H."/>
            <person name="Taylor A."/>
            <person name="Grigoriev I.V."/>
            <person name="Nagy L.G."/>
            <person name="Martin F."/>
            <person name="Kauserud H."/>
        </authorList>
    </citation>
    <scope>NUCLEOTIDE SEQUENCE</scope>
    <source>
        <strain evidence="1">CBHHK182m</strain>
    </source>
</reference>
<comment type="caution">
    <text evidence="1">The sequence shown here is derived from an EMBL/GenBank/DDBJ whole genome shotgun (WGS) entry which is preliminary data.</text>
</comment>
<evidence type="ECO:0000313" key="2">
    <source>
        <dbReference type="Proteomes" id="UP001215598"/>
    </source>
</evidence>
<dbReference type="EMBL" id="JARKIB010000078">
    <property type="protein sequence ID" value="KAJ7747041.1"/>
    <property type="molecule type" value="Genomic_DNA"/>
</dbReference>
<keyword evidence="2" id="KW-1185">Reference proteome</keyword>
<dbReference type="AlphaFoldDB" id="A0AAD7INA4"/>
<accession>A0AAD7INA4</accession>
<gene>
    <name evidence="1" type="ORF">B0H16DRAFT_1462267</name>
</gene>
<proteinExistence type="predicted"/>